<sequence length="454" mass="47835">MMKPSRKAAVAAATGVAVLAALVGCSSSPASEAGNGKVTITIGDRPASSDKDNRAFYDSQVKAFEKANPSITLKPMETAWDATTFQALVAGGNLPDVLSVPFTEPQGLIARKQVADLSGVLKSSKLIDQLNPTVLKVAQDSSGNTYGVPVSAYSVGLIYNRDLFTKAGLDPDKPPTTWEELRADAKQITEKTGAAGYAQLTTKGQGGWMFTTQTYAFGGSVENADGTKVTFDSAPSKDALKALQQMRWTDASMPSTTLLDLDAMAQQFAAGKIGMFMSAPDQYSASVVTNGMDPKNFAVGGLPQNGGEHGTLSGGSVEVVSPKATEEQKQAAIKWIEFYYLAKYQDEGKATATAKASAADNQPVGLPGLPVLSAEQQAKYNDWIKPYVNVPVDNFAPYVKVAADQEIIPEPVSHAQEVYAALDPVVQAVLTDRNADIDSLLAKAAGAVQAKLGR</sequence>
<dbReference type="InterPro" id="IPR006059">
    <property type="entry name" value="SBP"/>
</dbReference>
<reference evidence="6" key="1">
    <citation type="submission" date="2024-05" db="EMBL/GenBank/DDBJ databases">
        <title>The Natural Products Discovery Center: Release of the First 8490 Sequenced Strains for Exploring Actinobacteria Biosynthetic Diversity.</title>
        <authorList>
            <person name="Kalkreuter E."/>
            <person name="Kautsar S.A."/>
            <person name="Yang D."/>
            <person name="Bader C.D."/>
            <person name="Teijaro C.N."/>
            <person name="Fluegel L."/>
            <person name="Davis C.M."/>
            <person name="Simpson J.R."/>
            <person name="Lauterbach L."/>
            <person name="Steele A.D."/>
            <person name="Gui C."/>
            <person name="Meng S."/>
            <person name="Li G."/>
            <person name="Viehrig K."/>
            <person name="Ye F."/>
            <person name="Su P."/>
            <person name="Kiefer A.F."/>
            <person name="Nichols A."/>
            <person name="Cepeda A.J."/>
            <person name="Yan W."/>
            <person name="Fan B."/>
            <person name="Jiang Y."/>
            <person name="Adhikari A."/>
            <person name="Zheng C.-J."/>
            <person name="Schuster L."/>
            <person name="Cowan T.M."/>
            <person name="Smanski M.J."/>
            <person name="Chevrette M.G."/>
            <person name="de Carvalho L.P.S."/>
            <person name="Shen B."/>
        </authorList>
    </citation>
    <scope>NUCLEOTIDE SEQUENCE</scope>
    <source>
        <strain evidence="6">NPDC080035</strain>
    </source>
</reference>
<name>A0AAU7G880_9MICO</name>
<feature type="signal peptide" evidence="5">
    <location>
        <begin position="1"/>
        <end position="32"/>
    </location>
</feature>
<organism evidence="6">
    <name type="scientific">Leifsonia sp. NPDC080035</name>
    <dbReference type="NCBI Taxonomy" id="3143936"/>
    <lineage>
        <taxon>Bacteria</taxon>
        <taxon>Bacillati</taxon>
        <taxon>Actinomycetota</taxon>
        <taxon>Actinomycetes</taxon>
        <taxon>Micrococcales</taxon>
        <taxon>Microbacteriaceae</taxon>
        <taxon>Leifsonia</taxon>
    </lineage>
</organism>
<proteinExistence type="inferred from homology"/>
<dbReference type="InterPro" id="IPR050490">
    <property type="entry name" value="Bact_solute-bd_prot1"/>
</dbReference>
<dbReference type="PANTHER" id="PTHR43649:SF16">
    <property type="entry name" value="SUGAR-BINDING LIPOPROTEIN"/>
    <property type="match status" value="1"/>
</dbReference>
<evidence type="ECO:0000256" key="1">
    <source>
        <dbReference type="ARBA" id="ARBA00008520"/>
    </source>
</evidence>
<dbReference type="EMBL" id="CP157390">
    <property type="protein sequence ID" value="XBM46460.1"/>
    <property type="molecule type" value="Genomic_DNA"/>
</dbReference>
<keyword evidence="2" id="KW-0813">Transport</keyword>
<dbReference type="AlphaFoldDB" id="A0AAU7G880"/>
<dbReference type="PROSITE" id="PS51257">
    <property type="entry name" value="PROKAR_LIPOPROTEIN"/>
    <property type="match status" value="1"/>
</dbReference>
<dbReference type="SUPFAM" id="SSF53850">
    <property type="entry name" value="Periplasmic binding protein-like II"/>
    <property type="match status" value="1"/>
</dbReference>
<feature type="region of interest" description="Disordered" evidence="4">
    <location>
        <begin position="28"/>
        <end position="51"/>
    </location>
</feature>
<dbReference type="PROSITE" id="PS51318">
    <property type="entry name" value="TAT"/>
    <property type="match status" value="1"/>
</dbReference>
<evidence type="ECO:0000256" key="3">
    <source>
        <dbReference type="ARBA" id="ARBA00022729"/>
    </source>
</evidence>
<dbReference type="GO" id="GO:0055085">
    <property type="term" value="P:transmembrane transport"/>
    <property type="evidence" value="ECO:0007669"/>
    <property type="project" value="InterPro"/>
</dbReference>
<comment type="similarity">
    <text evidence="1">Belongs to the bacterial solute-binding protein 1 family.</text>
</comment>
<dbReference type="InterPro" id="IPR006061">
    <property type="entry name" value="SBP_1_CS"/>
</dbReference>
<evidence type="ECO:0000256" key="4">
    <source>
        <dbReference type="SAM" id="MobiDB-lite"/>
    </source>
</evidence>
<dbReference type="PROSITE" id="PS01037">
    <property type="entry name" value="SBP_BACTERIAL_1"/>
    <property type="match status" value="1"/>
</dbReference>
<evidence type="ECO:0000256" key="5">
    <source>
        <dbReference type="SAM" id="SignalP"/>
    </source>
</evidence>
<feature type="chain" id="PRO_5043346935" evidence="5">
    <location>
        <begin position="33"/>
        <end position="454"/>
    </location>
</feature>
<dbReference type="RefSeq" id="WP_348786445.1">
    <property type="nucleotide sequence ID" value="NZ_CP157390.1"/>
</dbReference>
<dbReference type="PANTHER" id="PTHR43649">
    <property type="entry name" value="ARABINOSE-BINDING PROTEIN-RELATED"/>
    <property type="match status" value="1"/>
</dbReference>
<dbReference type="Gene3D" id="3.40.190.10">
    <property type="entry name" value="Periplasmic binding protein-like II"/>
    <property type="match status" value="1"/>
</dbReference>
<evidence type="ECO:0000313" key="6">
    <source>
        <dbReference type="EMBL" id="XBM46460.1"/>
    </source>
</evidence>
<keyword evidence="3 5" id="KW-0732">Signal</keyword>
<dbReference type="InterPro" id="IPR006311">
    <property type="entry name" value="TAT_signal"/>
</dbReference>
<gene>
    <name evidence="6" type="ORF">AAME72_10170</name>
</gene>
<dbReference type="Pfam" id="PF01547">
    <property type="entry name" value="SBP_bac_1"/>
    <property type="match status" value="1"/>
</dbReference>
<evidence type="ECO:0000256" key="2">
    <source>
        <dbReference type="ARBA" id="ARBA00022448"/>
    </source>
</evidence>
<protein>
    <submittedName>
        <fullName evidence="6">Extracellular solute-binding protein</fullName>
    </submittedName>
</protein>
<accession>A0AAU7G880</accession>